<feature type="domain" description="Phosphatidic acid phosphatase type 2/haloperoxidase" evidence="11">
    <location>
        <begin position="107"/>
        <end position="216"/>
    </location>
</feature>
<feature type="transmembrane region" description="Helical" evidence="10">
    <location>
        <begin position="107"/>
        <end position="128"/>
    </location>
</feature>
<dbReference type="Proteomes" id="UP000236220">
    <property type="component" value="Unassembled WGS sequence"/>
</dbReference>
<keyword evidence="7 10" id="KW-0472">Membrane</keyword>
<comment type="subcellular location">
    <subcellularLocation>
        <location evidence="1">Cell membrane</location>
        <topology evidence="1">Multi-pass membrane protein</topology>
    </subcellularLocation>
</comment>
<feature type="transmembrane region" description="Helical" evidence="10">
    <location>
        <begin position="148"/>
        <end position="167"/>
    </location>
</feature>
<dbReference type="SMART" id="SM00014">
    <property type="entry name" value="acidPPc"/>
    <property type="match status" value="1"/>
</dbReference>
<dbReference type="InterPro" id="IPR036938">
    <property type="entry name" value="PAP2/HPO_sf"/>
</dbReference>
<keyword evidence="6 10" id="KW-1133">Transmembrane helix</keyword>
<dbReference type="PANTHER" id="PTHR14969:SF62">
    <property type="entry name" value="DECAPRENYLPHOSPHORYL-5-PHOSPHORIBOSE PHOSPHATASE RV3807C-RELATED"/>
    <property type="match status" value="1"/>
</dbReference>
<dbReference type="GO" id="GO:0005886">
    <property type="term" value="C:plasma membrane"/>
    <property type="evidence" value="ECO:0007669"/>
    <property type="project" value="UniProtKB-SubCell"/>
</dbReference>
<keyword evidence="3" id="KW-1003">Cell membrane</keyword>
<evidence type="ECO:0000256" key="5">
    <source>
        <dbReference type="ARBA" id="ARBA00022801"/>
    </source>
</evidence>
<evidence type="ECO:0000256" key="8">
    <source>
        <dbReference type="ARBA" id="ARBA00032707"/>
    </source>
</evidence>
<dbReference type="EC" id="3.6.1.27" evidence="2"/>
<comment type="catalytic activity">
    <reaction evidence="9">
        <text>di-trans,octa-cis-undecaprenyl diphosphate + H2O = di-trans,octa-cis-undecaprenyl phosphate + phosphate + H(+)</text>
        <dbReference type="Rhea" id="RHEA:28094"/>
        <dbReference type="ChEBI" id="CHEBI:15377"/>
        <dbReference type="ChEBI" id="CHEBI:15378"/>
        <dbReference type="ChEBI" id="CHEBI:43474"/>
        <dbReference type="ChEBI" id="CHEBI:58405"/>
        <dbReference type="ChEBI" id="CHEBI:60392"/>
        <dbReference type="EC" id="3.6.1.27"/>
    </reaction>
</comment>
<dbReference type="EMBL" id="NPZB01000002">
    <property type="protein sequence ID" value="PNS07961.1"/>
    <property type="molecule type" value="Genomic_DNA"/>
</dbReference>
<comment type="caution">
    <text evidence="12">The sequence shown here is derived from an EMBL/GenBank/DDBJ whole genome shotgun (WGS) entry which is preliminary data.</text>
</comment>
<proteinExistence type="predicted"/>
<dbReference type="InterPro" id="IPR000326">
    <property type="entry name" value="PAP2/HPO"/>
</dbReference>
<accession>A0A2K1PYT7</accession>
<evidence type="ECO:0000256" key="9">
    <source>
        <dbReference type="ARBA" id="ARBA00047594"/>
    </source>
</evidence>
<dbReference type="SUPFAM" id="SSF48317">
    <property type="entry name" value="Acid phosphatase/Vanadium-dependent haloperoxidase"/>
    <property type="match status" value="1"/>
</dbReference>
<feature type="transmembrane region" description="Helical" evidence="10">
    <location>
        <begin position="82"/>
        <end position="100"/>
    </location>
</feature>
<keyword evidence="4 10" id="KW-0812">Transmembrane</keyword>
<dbReference type="Gene3D" id="1.20.144.10">
    <property type="entry name" value="Phosphatidic acid phosphatase type 2/haloperoxidase"/>
    <property type="match status" value="2"/>
</dbReference>
<name>A0A2K1PYT7_9GAMM</name>
<dbReference type="CDD" id="cd03392">
    <property type="entry name" value="PAP2_like_2"/>
    <property type="match status" value="1"/>
</dbReference>
<dbReference type="PANTHER" id="PTHR14969">
    <property type="entry name" value="SPHINGOSINE-1-PHOSPHATE PHOSPHOHYDROLASE"/>
    <property type="match status" value="1"/>
</dbReference>
<dbReference type="Pfam" id="PF01569">
    <property type="entry name" value="PAP2"/>
    <property type="match status" value="1"/>
</dbReference>
<keyword evidence="13" id="KW-1185">Reference proteome</keyword>
<evidence type="ECO:0000313" key="12">
    <source>
        <dbReference type="EMBL" id="PNS07961.1"/>
    </source>
</evidence>
<feature type="transmembrane region" description="Helical" evidence="10">
    <location>
        <begin position="23"/>
        <end position="41"/>
    </location>
</feature>
<evidence type="ECO:0000313" key="13">
    <source>
        <dbReference type="Proteomes" id="UP000236220"/>
    </source>
</evidence>
<organism evidence="12 13">
    <name type="scientific">Solilutibacter silvestris</name>
    <dbReference type="NCBI Taxonomy" id="1645665"/>
    <lineage>
        <taxon>Bacteria</taxon>
        <taxon>Pseudomonadati</taxon>
        <taxon>Pseudomonadota</taxon>
        <taxon>Gammaproteobacteria</taxon>
        <taxon>Lysobacterales</taxon>
        <taxon>Lysobacteraceae</taxon>
        <taxon>Solilutibacter</taxon>
    </lineage>
</organism>
<evidence type="ECO:0000256" key="1">
    <source>
        <dbReference type="ARBA" id="ARBA00004651"/>
    </source>
</evidence>
<evidence type="ECO:0000256" key="4">
    <source>
        <dbReference type="ARBA" id="ARBA00022692"/>
    </source>
</evidence>
<gene>
    <name evidence="12" type="ORF">Lysil_2137</name>
</gene>
<sequence length="230" mass="25506">MPPAPIEPTPDDASASSFLRRHGWRIALLFVAVLLPLWGFGELADEVGEGGTFAFDRPILEWLHAHHAPLFDQLALLFSRLGYQYGVIPFDIALVVWLAFRHRRRAAVFATIAIVGSALLNVATKHYYGRARPSLWESLAPETTFSFPSGHAMGSMTLAAVLVLLAWNTRWRWMVAIAASAFVLVVGTSRLYLGVHYPSDILGGWAAALAWTLGVYAVLFGMRRDQRFGR</sequence>
<evidence type="ECO:0000256" key="2">
    <source>
        <dbReference type="ARBA" id="ARBA00012374"/>
    </source>
</evidence>
<dbReference type="GO" id="GO:0050380">
    <property type="term" value="F:undecaprenyl-diphosphatase activity"/>
    <property type="evidence" value="ECO:0007669"/>
    <property type="project" value="UniProtKB-EC"/>
</dbReference>
<dbReference type="AlphaFoldDB" id="A0A2K1PYT7"/>
<feature type="transmembrane region" description="Helical" evidence="10">
    <location>
        <begin position="174"/>
        <end position="195"/>
    </location>
</feature>
<evidence type="ECO:0000256" key="6">
    <source>
        <dbReference type="ARBA" id="ARBA00022989"/>
    </source>
</evidence>
<feature type="transmembrane region" description="Helical" evidence="10">
    <location>
        <begin position="201"/>
        <end position="222"/>
    </location>
</feature>
<evidence type="ECO:0000256" key="10">
    <source>
        <dbReference type="SAM" id="Phobius"/>
    </source>
</evidence>
<keyword evidence="5" id="KW-0378">Hydrolase</keyword>
<evidence type="ECO:0000256" key="7">
    <source>
        <dbReference type="ARBA" id="ARBA00023136"/>
    </source>
</evidence>
<evidence type="ECO:0000256" key="3">
    <source>
        <dbReference type="ARBA" id="ARBA00022475"/>
    </source>
</evidence>
<evidence type="ECO:0000259" key="11">
    <source>
        <dbReference type="SMART" id="SM00014"/>
    </source>
</evidence>
<protein>
    <recommendedName>
        <fullName evidence="2">undecaprenyl-diphosphate phosphatase</fullName>
        <ecNumber evidence="2">3.6.1.27</ecNumber>
    </recommendedName>
    <alternativeName>
        <fullName evidence="8">Undecaprenyl pyrophosphate phosphatase</fullName>
    </alternativeName>
</protein>
<dbReference type="OrthoDB" id="9780918at2"/>
<reference evidence="12 13" key="1">
    <citation type="submission" date="2017-08" db="EMBL/GenBank/DDBJ databases">
        <title>Lysobacter sylvestris genome.</title>
        <authorList>
            <person name="Zhang D.-C."/>
            <person name="Albuquerque L."/>
            <person name="Franca L."/>
            <person name="Froufe H.J.C."/>
            <person name="Barroso C."/>
            <person name="Egas C."/>
            <person name="Da Costa M."/>
            <person name="Margesin R."/>
        </authorList>
    </citation>
    <scope>NUCLEOTIDE SEQUENCE [LARGE SCALE GENOMIC DNA]</scope>
    <source>
        <strain evidence="12 13">AM20-91</strain>
    </source>
</reference>